<dbReference type="EMBL" id="JH930468">
    <property type="protein sequence ID" value="EKM60218.1"/>
    <property type="molecule type" value="Genomic_DNA"/>
</dbReference>
<evidence type="ECO:0000313" key="3">
    <source>
        <dbReference type="EMBL" id="EKM60218.1"/>
    </source>
</evidence>
<gene>
    <name evidence="3" type="ORF">PHACADRAFT_189352</name>
</gene>
<accession>K5W8D9</accession>
<feature type="region of interest" description="Disordered" evidence="1">
    <location>
        <begin position="199"/>
        <end position="225"/>
    </location>
</feature>
<organism evidence="3 4">
    <name type="scientific">Phanerochaete carnosa (strain HHB-10118-sp)</name>
    <name type="common">White-rot fungus</name>
    <name type="synonym">Peniophora carnosa</name>
    <dbReference type="NCBI Taxonomy" id="650164"/>
    <lineage>
        <taxon>Eukaryota</taxon>
        <taxon>Fungi</taxon>
        <taxon>Dikarya</taxon>
        <taxon>Basidiomycota</taxon>
        <taxon>Agaricomycotina</taxon>
        <taxon>Agaricomycetes</taxon>
        <taxon>Polyporales</taxon>
        <taxon>Phanerochaetaceae</taxon>
        <taxon>Phanerochaete</taxon>
    </lineage>
</organism>
<dbReference type="AlphaFoldDB" id="K5W8D9"/>
<name>K5W8D9_PHACS</name>
<evidence type="ECO:0000256" key="2">
    <source>
        <dbReference type="SAM" id="Phobius"/>
    </source>
</evidence>
<dbReference type="InParanoid" id="K5W8D9"/>
<proteinExistence type="predicted"/>
<dbReference type="RefSeq" id="XP_007389691.1">
    <property type="nucleotide sequence ID" value="XM_007389629.1"/>
</dbReference>
<feature type="region of interest" description="Disordered" evidence="1">
    <location>
        <begin position="139"/>
        <end position="169"/>
    </location>
</feature>
<sequence>MSTHVVVYLTTSSVTASDAVVLVLTWIKSFAHWREMRRLKLASSISDVLLRDGTLYFLALLGINVLQLSTYSTNLVLEGTYVSYFVQYLPPLLVQRFILDLRQLNHTTEANRNNSDMQHFSRFSVSFRVPSGSLESIGQASYHGQSEQVEEDGNDDHCVGEGPQDGLEEGLAPHVSLTATLREESAGADVVLVLQHTGRASKEDDVGSSSAPSRAMVIRRSTAAG</sequence>
<feature type="transmembrane region" description="Helical" evidence="2">
    <location>
        <begin position="6"/>
        <end position="27"/>
    </location>
</feature>
<evidence type="ECO:0000313" key="4">
    <source>
        <dbReference type="Proteomes" id="UP000008370"/>
    </source>
</evidence>
<evidence type="ECO:0000256" key="1">
    <source>
        <dbReference type="SAM" id="MobiDB-lite"/>
    </source>
</evidence>
<dbReference type="HOGENOM" id="CLU_053360_0_1_1"/>
<dbReference type="KEGG" id="pco:PHACADRAFT_189352"/>
<reference evidence="3 4" key="1">
    <citation type="journal article" date="2012" name="BMC Genomics">
        <title>Comparative genomics of the white-rot fungi, Phanerochaete carnosa and P. chrysosporium, to elucidate the genetic basis of the distinct wood types they colonize.</title>
        <authorList>
            <person name="Suzuki H."/>
            <person name="MacDonald J."/>
            <person name="Syed K."/>
            <person name="Salamov A."/>
            <person name="Hori C."/>
            <person name="Aerts A."/>
            <person name="Henrissat B."/>
            <person name="Wiebenga A."/>
            <person name="vanKuyk P.A."/>
            <person name="Barry K."/>
            <person name="Lindquist E."/>
            <person name="LaButti K."/>
            <person name="Lapidus A."/>
            <person name="Lucas S."/>
            <person name="Coutinho P."/>
            <person name="Gong Y."/>
            <person name="Samejima M."/>
            <person name="Mahadevan R."/>
            <person name="Abou-Zaid M."/>
            <person name="de Vries R.P."/>
            <person name="Igarashi K."/>
            <person name="Yadav J.S."/>
            <person name="Grigoriev I.V."/>
            <person name="Master E.R."/>
        </authorList>
    </citation>
    <scope>NUCLEOTIDE SEQUENCE [LARGE SCALE GENOMIC DNA]</scope>
    <source>
        <strain evidence="3 4">HHB-10118-sp</strain>
    </source>
</reference>
<keyword evidence="2" id="KW-0472">Membrane</keyword>
<keyword evidence="2" id="KW-0812">Transmembrane</keyword>
<keyword evidence="2" id="KW-1133">Transmembrane helix</keyword>
<dbReference type="OrthoDB" id="2756573at2759"/>
<dbReference type="GeneID" id="18910566"/>
<protein>
    <submittedName>
        <fullName evidence="3">Uncharacterized protein</fullName>
    </submittedName>
</protein>
<dbReference type="Proteomes" id="UP000008370">
    <property type="component" value="Unassembled WGS sequence"/>
</dbReference>
<keyword evidence="4" id="KW-1185">Reference proteome</keyword>